<keyword evidence="1" id="KW-0416">Keratin</keyword>
<evidence type="ECO:0000256" key="4">
    <source>
        <dbReference type="RuleBase" id="RU000685"/>
    </source>
</evidence>
<dbReference type="FunFam" id="1.20.5.170:FF:000002">
    <property type="entry name" value="Type I keratin KA11"/>
    <property type="match status" value="1"/>
</dbReference>
<reference evidence="7" key="1">
    <citation type="submission" date="2025-08" db="UniProtKB">
        <authorList>
            <consortium name="Ensembl"/>
        </authorList>
    </citation>
    <scope>IDENTIFICATION</scope>
</reference>
<comment type="similarity">
    <text evidence="4">Belongs to the intermediate filament family.</text>
</comment>
<name>A0A8B9MWR2_9AVES</name>
<keyword evidence="2 4" id="KW-0403">Intermediate filament</keyword>
<dbReference type="PANTHER" id="PTHR23239:SF369">
    <property type="entry name" value="KERATIN, TYPE I CYTOSKELETAL 12"/>
    <property type="match status" value="1"/>
</dbReference>
<evidence type="ECO:0000313" key="8">
    <source>
        <dbReference type="Proteomes" id="UP000694541"/>
    </source>
</evidence>
<dbReference type="Gene3D" id="1.20.5.1160">
    <property type="entry name" value="Vasodilator-stimulated phosphoprotein"/>
    <property type="match status" value="1"/>
</dbReference>
<evidence type="ECO:0000256" key="2">
    <source>
        <dbReference type="ARBA" id="ARBA00022754"/>
    </source>
</evidence>
<dbReference type="PROSITE" id="PS51842">
    <property type="entry name" value="IF_ROD_2"/>
    <property type="match status" value="1"/>
</dbReference>
<dbReference type="PROSITE" id="PS00226">
    <property type="entry name" value="IF_ROD_1"/>
    <property type="match status" value="1"/>
</dbReference>
<dbReference type="GO" id="GO:0005882">
    <property type="term" value="C:intermediate filament"/>
    <property type="evidence" value="ECO:0007669"/>
    <property type="project" value="UniProtKB-KW"/>
</dbReference>
<protein>
    <submittedName>
        <fullName evidence="7">Keratin 12</fullName>
    </submittedName>
</protein>
<dbReference type="SUPFAM" id="SSF64593">
    <property type="entry name" value="Intermediate filament protein, coiled coil region"/>
    <property type="match status" value="2"/>
</dbReference>
<feature type="coiled-coil region" evidence="5">
    <location>
        <begin position="310"/>
        <end position="404"/>
    </location>
</feature>
<dbReference type="InterPro" id="IPR002957">
    <property type="entry name" value="Keratin_I"/>
</dbReference>
<dbReference type="GO" id="GO:0030855">
    <property type="term" value="P:epithelial cell differentiation"/>
    <property type="evidence" value="ECO:0007669"/>
    <property type="project" value="TreeGrafter"/>
</dbReference>
<dbReference type="FunFam" id="1.20.5.1160:FF:000002">
    <property type="entry name" value="Type I keratin 10"/>
    <property type="match status" value="1"/>
</dbReference>
<proteinExistence type="inferred from homology"/>
<dbReference type="Pfam" id="PF00038">
    <property type="entry name" value="Filament"/>
    <property type="match status" value="1"/>
</dbReference>
<feature type="coiled-coil region" evidence="5">
    <location>
        <begin position="103"/>
        <end position="137"/>
    </location>
</feature>
<dbReference type="InterPro" id="IPR039008">
    <property type="entry name" value="IF_rod_dom"/>
</dbReference>
<dbReference type="SMART" id="SM01391">
    <property type="entry name" value="Filament"/>
    <property type="match status" value="1"/>
</dbReference>
<dbReference type="PANTHER" id="PTHR23239">
    <property type="entry name" value="INTERMEDIATE FILAMENT"/>
    <property type="match status" value="1"/>
</dbReference>
<evidence type="ECO:0000313" key="7">
    <source>
        <dbReference type="Ensembl" id="ENSANIP00000014400.1"/>
    </source>
</evidence>
<dbReference type="FunFam" id="1.20.5.500:FF:000001">
    <property type="entry name" value="Type II keratin 23"/>
    <property type="match status" value="1"/>
</dbReference>
<dbReference type="GO" id="GO:0045109">
    <property type="term" value="P:intermediate filament organization"/>
    <property type="evidence" value="ECO:0007669"/>
    <property type="project" value="TreeGrafter"/>
</dbReference>
<dbReference type="Ensembl" id="ENSANIT00000014895.1">
    <property type="protein sequence ID" value="ENSANIP00000014400.1"/>
    <property type="gene ID" value="ENSANIG00000009703.1"/>
</dbReference>
<dbReference type="PRINTS" id="PR01248">
    <property type="entry name" value="TYPE1KERATIN"/>
</dbReference>
<evidence type="ECO:0000259" key="6">
    <source>
        <dbReference type="PROSITE" id="PS51842"/>
    </source>
</evidence>
<reference evidence="7" key="2">
    <citation type="submission" date="2025-09" db="UniProtKB">
        <authorList>
            <consortium name="Ensembl"/>
        </authorList>
    </citation>
    <scope>IDENTIFICATION</scope>
</reference>
<evidence type="ECO:0000256" key="3">
    <source>
        <dbReference type="ARBA" id="ARBA00023054"/>
    </source>
</evidence>
<dbReference type="AlphaFoldDB" id="A0A8B9MWR2"/>
<keyword evidence="8" id="KW-1185">Reference proteome</keyword>
<dbReference type="Gene3D" id="1.20.5.500">
    <property type="entry name" value="Single helix bin"/>
    <property type="match status" value="1"/>
</dbReference>
<dbReference type="Gene3D" id="1.20.5.170">
    <property type="match status" value="1"/>
</dbReference>
<dbReference type="GO" id="GO:0005198">
    <property type="term" value="F:structural molecule activity"/>
    <property type="evidence" value="ECO:0007669"/>
    <property type="project" value="InterPro"/>
</dbReference>
<feature type="domain" description="IF rod" evidence="6">
    <location>
        <begin position="99"/>
        <end position="412"/>
    </location>
</feature>
<sequence length="429" mass="45688">MLGSGSGFSGGFGSSSGGGFGAGFGSGLGGSYGSGLGSAFGGGLGSGFGSSSGTGFGGGFGSGSGSGFGGGFGSGSGSGFGGGFGTAGAGDGGLLSGSKKETMQNLNDRLAAYLDKVRSLEDANTELEHKIREWYEKNGPGAGIPGSGNDYSKYYPIIEDLRNKIINATIDNARIILQVDNARLAADDFRLKYENEMALHQSVEADINGLRRVLDELTLTRADLEMQIESLNEELAYLKKNHEEGIQSSALGQVSVEMDAAPGTDLTKLLNDMRGQYEVIADQNRKEAEAWFNEKSGELKREISTNTEQLQSGKSEITDLKRTLQSLEIELQSQLAMKKSLEDTLAETEGGYCAQLSQMQLQIGNLESQLFQVRADMERQNAEYQQLLDIKTRLEMEIETYRRLLDGEFVSSLTGSKSQTQSLDSSQGT</sequence>
<organism evidence="7 8">
    <name type="scientific">Accipiter nisus</name>
    <name type="common">Eurasian sparrowhawk</name>
    <dbReference type="NCBI Taxonomy" id="211598"/>
    <lineage>
        <taxon>Eukaryota</taxon>
        <taxon>Metazoa</taxon>
        <taxon>Chordata</taxon>
        <taxon>Craniata</taxon>
        <taxon>Vertebrata</taxon>
        <taxon>Euteleostomi</taxon>
        <taxon>Archelosauria</taxon>
        <taxon>Archosauria</taxon>
        <taxon>Dinosauria</taxon>
        <taxon>Saurischia</taxon>
        <taxon>Theropoda</taxon>
        <taxon>Coelurosauria</taxon>
        <taxon>Aves</taxon>
        <taxon>Neognathae</taxon>
        <taxon>Neoaves</taxon>
        <taxon>Telluraves</taxon>
        <taxon>Accipitrimorphae</taxon>
        <taxon>Accipitriformes</taxon>
        <taxon>Accipitridae</taxon>
        <taxon>Accipitrinae</taxon>
        <taxon>Accipiter</taxon>
    </lineage>
</organism>
<dbReference type="Proteomes" id="UP000694541">
    <property type="component" value="Unplaced"/>
</dbReference>
<keyword evidence="3 5" id="KW-0175">Coiled coil</keyword>
<feature type="coiled-coil region" evidence="5">
    <location>
        <begin position="207"/>
        <end position="241"/>
    </location>
</feature>
<evidence type="ECO:0000256" key="1">
    <source>
        <dbReference type="ARBA" id="ARBA00022744"/>
    </source>
</evidence>
<accession>A0A8B9MWR2</accession>
<evidence type="ECO:0000256" key="5">
    <source>
        <dbReference type="SAM" id="Coils"/>
    </source>
</evidence>
<dbReference type="InterPro" id="IPR018039">
    <property type="entry name" value="IF_conserved"/>
</dbReference>